<dbReference type="Pfam" id="PF14121">
    <property type="entry name" value="Porin_10"/>
    <property type="match status" value="1"/>
</dbReference>
<dbReference type="Proteomes" id="UP000008461">
    <property type="component" value="Chromosome"/>
</dbReference>
<proteinExistence type="predicted"/>
<dbReference type="InterPro" id="IPR025631">
    <property type="entry name" value="Porin_10"/>
</dbReference>
<organism evidence="1 2">
    <name type="scientific">Haliscomenobacter hydrossis (strain ATCC 27775 / DSM 1100 / LMG 10767 / O)</name>
    <dbReference type="NCBI Taxonomy" id="760192"/>
    <lineage>
        <taxon>Bacteria</taxon>
        <taxon>Pseudomonadati</taxon>
        <taxon>Bacteroidota</taxon>
        <taxon>Saprospiria</taxon>
        <taxon>Saprospirales</taxon>
        <taxon>Haliscomenobacteraceae</taxon>
        <taxon>Haliscomenobacter</taxon>
    </lineage>
</organism>
<evidence type="ECO:0008006" key="3">
    <source>
        <dbReference type="Google" id="ProtNLM"/>
    </source>
</evidence>
<reference evidence="1 2" key="1">
    <citation type="journal article" date="2011" name="Stand. Genomic Sci.">
        <title>Complete genome sequence of Haliscomenobacter hydrossis type strain (O).</title>
        <authorList>
            <consortium name="US DOE Joint Genome Institute (JGI-PGF)"/>
            <person name="Daligault H."/>
            <person name="Lapidus A."/>
            <person name="Zeytun A."/>
            <person name="Nolan M."/>
            <person name="Lucas S."/>
            <person name="Del Rio T.G."/>
            <person name="Tice H."/>
            <person name="Cheng J.F."/>
            <person name="Tapia R."/>
            <person name="Han C."/>
            <person name="Goodwin L."/>
            <person name="Pitluck S."/>
            <person name="Liolios K."/>
            <person name="Pagani I."/>
            <person name="Ivanova N."/>
            <person name="Huntemann M."/>
            <person name="Mavromatis K."/>
            <person name="Mikhailova N."/>
            <person name="Pati A."/>
            <person name="Chen A."/>
            <person name="Palaniappan K."/>
            <person name="Land M."/>
            <person name="Hauser L."/>
            <person name="Brambilla E.M."/>
            <person name="Rohde M."/>
            <person name="Verbarg S."/>
            <person name="Goker M."/>
            <person name="Bristow J."/>
            <person name="Eisen J.A."/>
            <person name="Markowitz V."/>
            <person name="Hugenholtz P."/>
            <person name="Kyrpides N.C."/>
            <person name="Klenk H.P."/>
            <person name="Woyke T."/>
        </authorList>
    </citation>
    <scope>NUCLEOTIDE SEQUENCE [LARGE SCALE GENOMIC DNA]</scope>
    <source>
        <strain evidence="2">ATCC 27775 / DSM 1100 / LMG 10767 / O</strain>
    </source>
</reference>
<dbReference type="OrthoDB" id="1489309at2"/>
<evidence type="ECO:0000313" key="2">
    <source>
        <dbReference type="Proteomes" id="UP000008461"/>
    </source>
</evidence>
<keyword evidence="2" id="KW-1185">Reference proteome</keyword>
<accession>F4KTE2</accession>
<dbReference type="eggNOG" id="COG4206">
    <property type="taxonomic scope" value="Bacteria"/>
</dbReference>
<dbReference type="KEGG" id="hhy:Halhy_4516"/>
<dbReference type="STRING" id="760192.Halhy_4516"/>
<evidence type="ECO:0000313" key="1">
    <source>
        <dbReference type="EMBL" id="AEE52356.1"/>
    </source>
</evidence>
<sequence length="697" mass="80591">MLKSLILTLVLKHSTTILFNISTLQHFNFFRMLRLLVSLIFILSAHFLLAQFPTQGPGGFGNPGGFGQQRPGQLNVDTIQEDIKRDTFGAYRFFVKNPFHEKAFADTLITDYLHQHDPTRQRQWDYMHLGISGSAAQPIVYQPLLRRGFDLGWHQYDLYLKSADDIPFYRHETAFTNVGYSQLGDQNNSFFTLQFSRNFGPGFNMSIDYQRLSERGTTTLFNRQSLRNTTLGLNFWFKGKNGRYNAYLTLVNNKLERNENGGLVKDTLTRGTFATPAQAEVFLEAARSRYQHEEVQFTQYFQLNRFGSITDTVGQDSLDLLPTVAVADKQIYQVAHTISYQNIFSRYNDDNTNLATFYKDFNTDPRGIRNFVGHQKVENQFRLLTYRSQGPLVGRTRQEAGLLELGLVHAYHRIELEAKDSSLNEVFAIGRWDLQPVPLVDLRLNAKLGLLGNIGDYQASGEIDFKLGKLGFLKGKATNQLYSPSLIQREFWVTQQRVWNNDFKKTLESNVQASLNIDRFDVEVGAAYHLINNLIYFDTIGYARQTGRPVSILQLFLKKNFVIWRIHLDNQVVLQNASEDIIRLPQFFGKHSLYFEGKLFRVLNSRIGVDVRYQAGYFADYYLPLTGQFQVQDKRMVDFYPAADVFGSFQITKFRAFFKLENVTRFIAENQLFYQTSFYPMPPSSGFRLGIRWFFVD</sequence>
<dbReference type="HOGENOM" id="CLU_025041_0_0_10"/>
<dbReference type="EMBL" id="CP002691">
    <property type="protein sequence ID" value="AEE52356.1"/>
    <property type="molecule type" value="Genomic_DNA"/>
</dbReference>
<reference key="2">
    <citation type="submission" date="2011-04" db="EMBL/GenBank/DDBJ databases">
        <title>Complete sequence of chromosome of Haliscomenobacter hydrossis DSM 1100.</title>
        <authorList>
            <consortium name="US DOE Joint Genome Institute (JGI-PGF)"/>
            <person name="Lucas S."/>
            <person name="Han J."/>
            <person name="Lapidus A."/>
            <person name="Bruce D."/>
            <person name="Goodwin L."/>
            <person name="Pitluck S."/>
            <person name="Peters L."/>
            <person name="Kyrpides N."/>
            <person name="Mavromatis K."/>
            <person name="Ivanova N."/>
            <person name="Ovchinnikova G."/>
            <person name="Pagani I."/>
            <person name="Daligault H."/>
            <person name="Detter J.C."/>
            <person name="Han C."/>
            <person name="Land M."/>
            <person name="Hauser L."/>
            <person name="Markowitz V."/>
            <person name="Cheng J.-F."/>
            <person name="Hugenholtz P."/>
            <person name="Woyke T."/>
            <person name="Wu D."/>
            <person name="Verbarg S."/>
            <person name="Frueling A."/>
            <person name="Brambilla E."/>
            <person name="Klenk H.-P."/>
            <person name="Eisen J.A."/>
        </authorList>
    </citation>
    <scope>NUCLEOTIDE SEQUENCE</scope>
    <source>
        <strain>DSM 1100</strain>
    </source>
</reference>
<dbReference type="AlphaFoldDB" id="F4KTE2"/>
<gene>
    <name evidence="1" type="ordered locus">Halhy_4516</name>
</gene>
<protein>
    <recommendedName>
        <fullName evidence="3">Porin</fullName>
    </recommendedName>
</protein>
<name>F4KTE2_HALH1</name>